<evidence type="ECO:0000256" key="2">
    <source>
        <dbReference type="ARBA" id="ARBA00023043"/>
    </source>
</evidence>
<keyword evidence="2 3" id="KW-0040">ANK repeat</keyword>
<dbReference type="InterPro" id="IPR002110">
    <property type="entry name" value="Ankyrin_rpt"/>
</dbReference>
<dbReference type="InterPro" id="IPR050776">
    <property type="entry name" value="Ank_Repeat/CDKN_Inhibitor"/>
</dbReference>
<dbReference type="GeneID" id="110299730"/>
<evidence type="ECO:0000313" key="4">
    <source>
        <dbReference type="Proteomes" id="UP000515126"/>
    </source>
</evidence>
<name>A0A6P7R5M5_MUSCR</name>
<sequence length="220" mass="23294">MAAAKAQRPGLPPSSPTAFTAHACCGRLGFAPNGADPGGGRPGQSAGRPRSRLRPLLFRLGFQAARVSVWEDDLKSLLETGASVNAPPDPQEQSPAHLAAGGGLACFLLWQLQTGADLNQQDVLGETPLHKAAKVGSLDCLSLLVASDVQIGVCNKNGQTAEDLAWSCGFPECARFLTMIKCMQTAKSSGEQQECDPHAPVLRQKRSFRTVESGVMKRKC</sequence>
<gene>
    <name evidence="5" type="primary">Ankrd37</name>
</gene>
<dbReference type="Pfam" id="PF12796">
    <property type="entry name" value="Ank_2"/>
    <property type="match status" value="1"/>
</dbReference>
<accession>A0A6P7R5M5</accession>
<dbReference type="PROSITE" id="PS50088">
    <property type="entry name" value="ANK_REPEAT"/>
    <property type="match status" value="1"/>
</dbReference>
<dbReference type="PANTHER" id="PTHR24201:SF0">
    <property type="entry name" value="ANKYRIN REPEAT DOMAIN-CONTAINING PROTEIN 37"/>
    <property type="match status" value="1"/>
</dbReference>
<dbReference type="PROSITE" id="PS50297">
    <property type="entry name" value="ANK_REP_REGION"/>
    <property type="match status" value="1"/>
</dbReference>
<protein>
    <submittedName>
        <fullName evidence="5">Ankyrin repeat domain-containing protein 37 isoform X2</fullName>
    </submittedName>
</protein>
<dbReference type="Gene3D" id="1.25.40.20">
    <property type="entry name" value="Ankyrin repeat-containing domain"/>
    <property type="match status" value="1"/>
</dbReference>
<evidence type="ECO:0000313" key="5">
    <source>
        <dbReference type="RefSeq" id="XP_029336453.1"/>
    </source>
</evidence>
<evidence type="ECO:0000256" key="1">
    <source>
        <dbReference type="ARBA" id="ARBA00022737"/>
    </source>
</evidence>
<dbReference type="Proteomes" id="UP000515126">
    <property type="component" value="Chromosome 8"/>
</dbReference>
<evidence type="ECO:0000256" key="3">
    <source>
        <dbReference type="PROSITE-ProRule" id="PRU00023"/>
    </source>
</evidence>
<organism evidence="4 5">
    <name type="scientific">Mus caroli</name>
    <name type="common">Ryukyu mouse</name>
    <name type="synonym">Ricefield mouse</name>
    <dbReference type="NCBI Taxonomy" id="10089"/>
    <lineage>
        <taxon>Eukaryota</taxon>
        <taxon>Metazoa</taxon>
        <taxon>Chordata</taxon>
        <taxon>Craniata</taxon>
        <taxon>Vertebrata</taxon>
        <taxon>Euteleostomi</taxon>
        <taxon>Mammalia</taxon>
        <taxon>Eutheria</taxon>
        <taxon>Euarchontoglires</taxon>
        <taxon>Glires</taxon>
        <taxon>Rodentia</taxon>
        <taxon>Myomorpha</taxon>
        <taxon>Muroidea</taxon>
        <taxon>Muridae</taxon>
        <taxon>Murinae</taxon>
        <taxon>Mus</taxon>
        <taxon>Mus</taxon>
    </lineage>
</organism>
<dbReference type="SUPFAM" id="SSF48403">
    <property type="entry name" value="Ankyrin repeat"/>
    <property type="match status" value="1"/>
</dbReference>
<keyword evidence="1" id="KW-0677">Repeat</keyword>
<dbReference type="InterPro" id="IPR036770">
    <property type="entry name" value="Ankyrin_rpt-contain_sf"/>
</dbReference>
<keyword evidence="4" id="KW-1185">Reference proteome</keyword>
<proteinExistence type="predicted"/>
<reference evidence="5" key="1">
    <citation type="submission" date="2025-08" db="UniProtKB">
        <authorList>
            <consortium name="RefSeq"/>
        </authorList>
    </citation>
    <scope>IDENTIFICATION</scope>
</reference>
<dbReference type="CTD" id="353322"/>
<dbReference type="PANTHER" id="PTHR24201">
    <property type="entry name" value="ANK_REP_REGION DOMAIN-CONTAINING PROTEIN"/>
    <property type="match status" value="1"/>
</dbReference>
<dbReference type="AlphaFoldDB" id="A0A6P7R5M5"/>
<feature type="repeat" description="ANK" evidence="3">
    <location>
        <begin position="124"/>
        <end position="156"/>
    </location>
</feature>
<dbReference type="RefSeq" id="XP_029336453.1">
    <property type="nucleotide sequence ID" value="XM_029480593.1"/>
</dbReference>
<dbReference type="GO" id="GO:0005737">
    <property type="term" value="C:cytoplasm"/>
    <property type="evidence" value="ECO:0007669"/>
    <property type="project" value="TreeGrafter"/>
</dbReference>